<keyword evidence="1" id="KW-0285">Flavoprotein</keyword>
<evidence type="ECO:0000259" key="3">
    <source>
        <dbReference type="Pfam" id="PF03358"/>
    </source>
</evidence>
<keyword evidence="4" id="KW-0560">Oxidoreductase</keyword>
<dbReference type="EMBL" id="CP155573">
    <property type="protein sequence ID" value="XFO67815.1"/>
    <property type="molecule type" value="Genomic_DNA"/>
</dbReference>
<dbReference type="EC" id="1.7.1.17" evidence="4"/>
<dbReference type="GO" id="GO:0016491">
    <property type="term" value="F:oxidoreductase activity"/>
    <property type="evidence" value="ECO:0007669"/>
    <property type="project" value="UniProtKB-KW"/>
</dbReference>
<protein>
    <submittedName>
        <fullName evidence="4">FMN-dependent NADH-azoreductase</fullName>
        <ecNumber evidence="4">1.7.1.17</ecNumber>
    </submittedName>
</protein>
<evidence type="ECO:0000313" key="4">
    <source>
        <dbReference type="EMBL" id="XFO67815.1"/>
    </source>
</evidence>
<name>A0ABZ3IQG4_9FIRM</name>
<reference evidence="4" key="1">
    <citation type="submission" date="2024-05" db="EMBL/GenBank/DDBJ databases">
        <title>Isolation and characterization of Sporomusa carbonis sp. nov., a carboxydotrophic hydrogenogen in the genus of Sporomusa isolated from a charcoal burning pile.</title>
        <authorList>
            <person name="Boeer T."/>
            <person name="Rosenbaum F."/>
            <person name="Eysell L."/>
            <person name="Mueller V."/>
            <person name="Daniel R."/>
            <person name="Poehlein A."/>
        </authorList>
    </citation>
    <scope>NUCLEOTIDE SEQUENCE [LARGE SCALE GENOMIC DNA]</scope>
    <source>
        <strain evidence="4">DSM 10669</strain>
    </source>
</reference>
<proteinExistence type="predicted"/>
<dbReference type="InterPro" id="IPR029039">
    <property type="entry name" value="Flavoprotein-like_sf"/>
</dbReference>
<feature type="domain" description="NADPH-dependent FMN reductase-like" evidence="3">
    <location>
        <begin position="4"/>
        <end position="123"/>
    </location>
</feature>
<dbReference type="RefSeq" id="WP_094605694.1">
    <property type="nucleotide sequence ID" value="NZ_CP155573.1"/>
</dbReference>
<dbReference type="PANTHER" id="PTHR43278">
    <property type="entry name" value="NAD(P)H-DEPENDENT FMN-CONTAINING OXIDOREDUCTASE YWQN-RELATED"/>
    <property type="match status" value="1"/>
</dbReference>
<sequence length="182" mass="19932">MNKNILILSASPRKGGNSETLCDQFAKGAQEVGHTVEKIRLHEQNISFCTGCAACLKLGHCVQNDDMTAILEKMAQADVIVLATPVYYYTMNAQMKVMIDRTLAGQSRIQNKEFYLIATAADGKADMDLTFEGLRGYLRCLPNAHLPNAKEMGVVYGADAFELGDIQSNPAMQEAYEFGRGA</sequence>
<evidence type="ECO:0000256" key="1">
    <source>
        <dbReference type="ARBA" id="ARBA00022630"/>
    </source>
</evidence>
<evidence type="ECO:0000256" key="2">
    <source>
        <dbReference type="ARBA" id="ARBA00022643"/>
    </source>
</evidence>
<dbReference type="InterPro" id="IPR051796">
    <property type="entry name" value="ISF_SsuE-like"/>
</dbReference>
<keyword evidence="2" id="KW-0288">FMN</keyword>
<dbReference type="Gene3D" id="3.40.50.360">
    <property type="match status" value="1"/>
</dbReference>
<dbReference type="PANTHER" id="PTHR43278:SF2">
    <property type="entry name" value="IRON-SULFUR FLAVOPROTEIN"/>
    <property type="match status" value="1"/>
</dbReference>
<dbReference type="InterPro" id="IPR005025">
    <property type="entry name" value="FMN_Rdtase-like_dom"/>
</dbReference>
<evidence type="ECO:0000313" key="5">
    <source>
        <dbReference type="Proteomes" id="UP000216752"/>
    </source>
</evidence>
<dbReference type="Pfam" id="PF03358">
    <property type="entry name" value="FMN_red"/>
    <property type="match status" value="1"/>
</dbReference>
<dbReference type="SUPFAM" id="SSF52218">
    <property type="entry name" value="Flavoproteins"/>
    <property type="match status" value="1"/>
</dbReference>
<accession>A0ABZ3IQG4</accession>
<dbReference type="Proteomes" id="UP000216752">
    <property type="component" value="Chromosome"/>
</dbReference>
<organism evidence="4 5">
    <name type="scientific">Sporomusa silvacetica DSM 10669</name>
    <dbReference type="NCBI Taxonomy" id="1123289"/>
    <lineage>
        <taxon>Bacteria</taxon>
        <taxon>Bacillati</taxon>
        <taxon>Bacillota</taxon>
        <taxon>Negativicutes</taxon>
        <taxon>Selenomonadales</taxon>
        <taxon>Sporomusaceae</taxon>
        <taxon>Sporomusa</taxon>
    </lineage>
</organism>
<keyword evidence="5" id="KW-1185">Reference proteome</keyword>
<gene>
    <name evidence="4" type="primary">azoR</name>
    <name evidence="4" type="ORF">SPSIL_040340</name>
</gene>